<evidence type="ECO:0000256" key="4">
    <source>
        <dbReference type="ARBA" id="ARBA00022989"/>
    </source>
</evidence>
<feature type="transmembrane region" description="Helical" evidence="6">
    <location>
        <begin position="41"/>
        <end position="59"/>
    </location>
</feature>
<dbReference type="RefSeq" id="WP_081637418.1">
    <property type="nucleotide sequence ID" value="NZ_FMYN01000002.1"/>
</dbReference>
<accession>A0ABU8EI27</accession>
<feature type="transmembrane region" description="Helical" evidence="6">
    <location>
        <begin position="437"/>
        <end position="459"/>
    </location>
</feature>
<feature type="domain" description="ResB-like" evidence="7">
    <location>
        <begin position="413"/>
        <end position="490"/>
    </location>
</feature>
<dbReference type="Proteomes" id="UP001387110">
    <property type="component" value="Unassembled WGS sequence"/>
</dbReference>
<organism evidence="8 9">
    <name type="scientific">Exiguobacterium indicum</name>
    <dbReference type="NCBI Taxonomy" id="296995"/>
    <lineage>
        <taxon>Bacteria</taxon>
        <taxon>Bacillati</taxon>
        <taxon>Bacillota</taxon>
        <taxon>Bacilli</taxon>
        <taxon>Bacillales</taxon>
        <taxon>Bacillales Family XII. Incertae Sedis</taxon>
        <taxon>Exiguobacterium</taxon>
    </lineage>
</organism>
<feature type="transmembrane region" description="Helical" evidence="6">
    <location>
        <begin position="98"/>
        <end position="120"/>
    </location>
</feature>
<evidence type="ECO:0000256" key="5">
    <source>
        <dbReference type="ARBA" id="ARBA00023136"/>
    </source>
</evidence>
<keyword evidence="4 6" id="KW-1133">Transmembrane helix</keyword>
<gene>
    <name evidence="8" type="ORF">SZL87_09160</name>
</gene>
<dbReference type="PANTHER" id="PTHR31566:SF0">
    <property type="entry name" value="CYTOCHROME C BIOGENESIS PROTEIN CCS1, CHLOROPLASTIC"/>
    <property type="match status" value="1"/>
</dbReference>
<evidence type="ECO:0000256" key="1">
    <source>
        <dbReference type="ARBA" id="ARBA00004141"/>
    </source>
</evidence>
<protein>
    <submittedName>
        <fullName evidence="8">Cytochrome c biogenesis protein ResB</fullName>
    </submittedName>
</protein>
<dbReference type="PANTHER" id="PTHR31566">
    <property type="entry name" value="CYTOCHROME C BIOGENESIS PROTEIN CCS1, CHLOROPLASTIC"/>
    <property type="match status" value="1"/>
</dbReference>
<dbReference type="Pfam" id="PF05140">
    <property type="entry name" value="ResB"/>
    <property type="match status" value="2"/>
</dbReference>
<evidence type="ECO:0000313" key="9">
    <source>
        <dbReference type="Proteomes" id="UP001387110"/>
    </source>
</evidence>
<comment type="subcellular location">
    <subcellularLocation>
        <location evidence="1">Membrane</location>
        <topology evidence="1">Multi-pass membrane protein</topology>
    </subcellularLocation>
</comment>
<keyword evidence="3" id="KW-0201">Cytochrome c-type biogenesis</keyword>
<dbReference type="EMBL" id="JBAWKY010000002">
    <property type="protein sequence ID" value="MEI4462589.1"/>
    <property type="molecule type" value="Genomic_DNA"/>
</dbReference>
<keyword evidence="5 6" id="KW-0472">Membrane</keyword>
<evidence type="ECO:0000259" key="7">
    <source>
        <dbReference type="Pfam" id="PF05140"/>
    </source>
</evidence>
<name>A0ABU8EI27_9BACL</name>
<dbReference type="InterPro" id="IPR023494">
    <property type="entry name" value="Cyt_c_bgen_Ccs1/CcsB/ResB"/>
</dbReference>
<proteinExistence type="predicted"/>
<reference evidence="8 9" key="1">
    <citation type="submission" date="2023-12" db="EMBL/GenBank/DDBJ databases">
        <authorList>
            <person name="Easwaran N."/>
            <person name="Lazarus H.P.S."/>
        </authorList>
    </citation>
    <scope>NUCLEOTIDE SEQUENCE [LARGE SCALE GENOMIC DNA]</scope>
    <source>
        <strain evidence="8 9">VIT-2023</strain>
    </source>
</reference>
<comment type="caution">
    <text evidence="8">The sequence shown here is derived from an EMBL/GenBank/DDBJ whole genome shotgun (WGS) entry which is preliminary data.</text>
</comment>
<sequence length="515" mass="59011">MQEQEDFKQLDMRYEEAELRSKRKNPSWIDRAWTFFSSVKVGLWLIALIIIASGVGTIFPQEMYIPQATPPEEFYQKEYGTAGDIYYTLGFHNLFESWWYIGLITLLLLSIIIVSIDRFFPLYRALKKQPVIQSDRFMNGQRFGAEATGDVKKIDAIAPLLEKKGYKVRRQDGALLAEKQRFGRWGPYINHIGLVLFFGGAMLRVVPGMHEDELLWLREGETLPIEATDNQYYLKNEAFNIEFYDPEKVDEKFKKSLEAAGGNVPKNYDTKMTLYKKVGETSDFKPKLEEIKSGETAVNRPFEFDDYQVFQEQYAADPEFKTMSFNIVNQKTDKVVDTIKVDLRDPKETYALKDGYEVELKDFLPDFVVKDGQPTTNSGRPVNPAFVFSIKSPEHPKGERSLIGIKLNVGGDENQYKMAFAGTELSNISGVRIKKDLTLPFLFAGGIIFMAGLLIGMYWPHRRLWLKEKNGRIQIAGFTNKNALGLQKEANLALTEVGLPELEDRQKLREEGEAK</sequence>
<feature type="transmembrane region" description="Helical" evidence="6">
    <location>
        <begin position="188"/>
        <end position="206"/>
    </location>
</feature>
<evidence type="ECO:0000313" key="8">
    <source>
        <dbReference type="EMBL" id="MEI4462589.1"/>
    </source>
</evidence>
<dbReference type="InterPro" id="IPR007816">
    <property type="entry name" value="ResB-like_domain"/>
</dbReference>
<evidence type="ECO:0000256" key="6">
    <source>
        <dbReference type="SAM" id="Phobius"/>
    </source>
</evidence>
<evidence type="ECO:0000256" key="3">
    <source>
        <dbReference type="ARBA" id="ARBA00022748"/>
    </source>
</evidence>
<keyword evidence="2 6" id="KW-0812">Transmembrane</keyword>
<keyword evidence="9" id="KW-1185">Reference proteome</keyword>
<evidence type="ECO:0000256" key="2">
    <source>
        <dbReference type="ARBA" id="ARBA00022692"/>
    </source>
</evidence>
<feature type="domain" description="ResB-like" evidence="7">
    <location>
        <begin position="39"/>
        <end position="394"/>
    </location>
</feature>